<evidence type="ECO:0000256" key="1">
    <source>
        <dbReference type="ARBA" id="ARBA00005582"/>
    </source>
</evidence>
<dbReference type="Pfam" id="PF00293">
    <property type="entry name" value="NUDIX"/>
    <property type="match status" value="1"/>
</dbReference>
<evidence type="ECO:0000259" key="2">
    <source>
        <dbReference type="PROSITE" id="PS51462"/>
    </source>
</evidence>
<dbReference type="EMBL" id="JQIF01000052">
    <property type="protein sequence ID" value="KGJ52800.1"/>
    <property type="molecule type" value="Genomic_DNA"/>
</dbReference>
<dbReference type="PANTHER" id="PTHR43736:SF1">
    <property type="entry name" value="DIHYDRONEOPTERIN TRIPHOSPHATE DIPHOSPHATASE"/>
    <property type="match status" value="1"/>
</dbReference>
<dbReference type="InterPro" id="IPR000086">
    <property type="entry name" value="NUDIX_hydrolase_dom"/>
</dbReference>
<dbReference type="InterPro" id="IPR015797">
    <property type="entry name" value="NUDIX_hydrolase-like_dom_sf"/>
</dbReference>
<gene>
    <name evidence="3" type="ORF">CIAN88_12450</name>
</gene>
<dbReference type="Proteomes" id="UP000030008">
    <property type="component" value="Unassembled WGS sequence"/>
</dbReference>
<dbReference type="PANTHER" id="PTHR43736">
    <property type="entry name" value="ADP-RIBOSE PYROPHOSPHATASE"/>
    <property type="match status" value="1"/>
</dbReference>
<comment type="caution">
    <text evidence="3">The sequence shown here is derived from an EMBL/GenBank/DDBJ whole genome shotgun (WGS) entry which is preliminary data.</text>
</comment>
<evidence type="ECO:0000313" key="4">
    <source>
        <dbReference type="Proteomes" id="UP000030008"/>
    </source>
</evidence>
<dbReference type="SUPFAM" id="SSF55811">
    <property type="entry name" value="Nudix"/>
    <property type="match status" value="1"/>
</dbReference>
<dbReference type="Gene3D" id="3.90.79.10">
    <property type="entry name" value="Nucleoside Triphosphate Pyrophosphohydrolase"/>
    <property type="match status" value="1"/>
</dbReference>
<name>A0A099I534_CLOIN</name>
<dbReference type="CDD" id="cd18873">
    <property type="entry name" value="NUDIX_NadM_like"/>
    <property type="match status" value="1"/>
</dbReference>
<evidence type="ECO:0000313" key="3">
    <source>
        <dbReference type="EMBL" id="KGJ52800.1"/>
    </source>
</evidence>
<sequence length="195" mass="22505">MIKKQPVNAKGQTEEEFLKAYDAGRYPCPALSVDMLIFSKYENRLKLLLIRRKNHPYIQQWALPGGFLNIGEDILDAAYRELKEETSIERDQVQLYQLHTYGAVHRDPRMRVVSVAHVALINQDVKVEAKDDADDAAWFEVQINDNTLTLYHAQHRMQYHMKTARSVNPDQEALAFDHIQMILDALSFLKLLPAA</sequence>
<organism evidence="3 4">
    <name type="scientific">Clostridium innocuum</name>
    <dbReference type="NCBI Taxonomy" id="1522"/>
    <lineage>
        <taxon>Bacteria</taxon>
        <taxon>Bacillati</taxon>
        <taxon>Bacillota</taxon>
        <taxon>Clostridia</taxon>
        <taxon>Eubacteriales</taxon>
        <taxon>Clostridiaceae</taxon>
        <taxon>Clostridium</taxon>
    </lineage>
</organism>
<dbReference type="RefSeq" id="WP_044905744.1">
    <property type="nucleotide sequence ID" value="NZ_JQIF01000052.1"/>
</dbReference>
<proteinExistence type="inferred from homology"/>
<feature type="domain" description="Nudix hydrolase" evidence="2">
    <location>
        <begin position="28"/>
        <end position="162"/>
    </location>
</feature>
<dbReference type="AlphaFoldDB" id="A0A099I534"/>
<comment type="similarity">
    <text evidence="1">Belongs to the Nudix hydrolase family.</text>
</comment>
<reference evidence="3 4" key="1">
    <citation type="submission" date="2014-08" db="EMBL/GenBank/DDBJ databases">
        <title>Clostridium innocuum, an unnegligible vancomycin-resistant pathogen causing extra-intestinal infections.</title>
        <authorList>
            <person name="Feng Y."/>
            <person name="Chiu C.-H."/>
        </authorList>
    </citation>
    <scope>NUCLEOTIDE SEQUENCE [LARGE SCALE GENOMIC DNA]</scope>
    <source>
        <strain evidence="3 4">AN88</strain>
    </source>
</reference>
<accession>A0A099I534</accession>
<dbReference type="PROSITE" id="PS51462">
    <property type="entry name" value="NUDIX"/>
    <property type="match status" value="1"/>
</dbReference>
<protein>
    <submittedName>
        <fullName evidence="3">DNA mismatch repair protein MutT</fullName>
    </submittedName>
</protein>